<dbReference type="GO" id="GO:0016301">
    <property type="term" value="F:kinase activity"/>
    <property type="evidence" value="ECO:0007669"/>
    <property type="project" value="UniProtKB-KW"/>
</dbReference>
<dbReference type="InterPro" id="IPR043519">
    <property type="entry name" value="NT_sf"/>
</dbReference>
<sequence>MHLDGQTIDVIKRHLLKTLDVSLIIVFGSGTAAAFRVDSDIDLAFLSEKLIEEYQLFIAAQTLAEFVGRDVDLIDLSRASTVLKAQIVGKGEVVYSRNPGLFRDFQIRTFKDYALLNEERAEIMEAIQTRGCIYGG</sequence>
<accession>A0A8S0WQG4</accession>
<dbReference type="Gene3D" id="3.30.460.10">
    <property type="entry name" value="Beta Polymerase, domain 2"/>
    <property type="match status" value="1"/>
</dbReference>
<dbReference type="SUPFAM" id="SSF81301">
    <property type="entry name" value="Nucleotidyltransferase"/>
    <property type="match status" value="1"/>
</dbReference>
<dbReference type="EMBL" id="LR746496">
    <property type="protein sequence ID" value="CAA7602604.1"/>
    <property type="molecule type" value="Genomic_DNA"/>
</dbReference>
<protein>
    <submittedName>
        <fullName evidence="3">GrpB/Dephospho-CoA kinase</fullName>
    </submittedName>
</protein>
<evidence type="ECO:0000259" key="1">
    <source>
        <dbReference type="Pfam" id="PF18765"/>
    </source>
</evidence>
<evidence type="ECO:0000313" key="2">
    <source>
        <dbReference type="EMBL" id="CAA7602604.1"/>
    </source>
</evidence>
<reference evidence="2" key="2">
    <citation type="submission" date="2020-01" db="EMBL/GenBank/DDBJ databases">
        <authorList>
            <person name="Hornung B."/>
        </authorList>
    </citation>
    <scope>NUCLEOTIDE SEQUENCE</scope>
    <source>
        <strain evidence="2">PacBioINE</strain>
    </source>
</reference>
<dbReference type="CDD" id="cd05403">
    <property type="entry name" value="NT_KNTase_like"/>
    <property type="match status" value="1"/>
</dbReference>
<dbReference type="Pfam" id="PF18765">
    <property type="entry name" value="Polbeta"/>
    <property type="match status" value="1"/>
</dbReference>
<dbReference type="NCBIfam" id="NF047752">
    <property type="entry name" value="MntA_antitoxin"/>
    <property type="match status" value="1"/>
</dbReference>
<organism evidence="2">
    <name type="scientific">Acididesulfobacillus acetoxydans</name>
    <dbReference type="NCBI Taxonomy" id="1561005"/>
    <lineage>
        <taxon>Bacteria</taxon>
        <taxon>Bacillati</taxon>
        <taxon>Bacillota</taxon>
        <taxon>Clostridia</taxon>
        <taxon>Eubacteriales</taxon>
        <taxon>Peptococcaceae</taxon>
        <taxon>Acididesulfobacillus</taxon>
    </lineage>
</organism>
<dbReference type="Proteomes" id="UP000836597">
    <property type="component" value="Chromosome"/>
</dbReference>
<keyword evidence="3" id="KW-0808">Transferase</keyword>
<dbReference type="Proteomes" id="UP001071230">
    <property type="component" value="Unassembled WGS sequence"/>
</dbReference>
<name>A0A8S0WQG4_9FIRM</name>
<proteinExistence type="predicted"/>
<dbReference type="InterPro" id="IPR052930">
    <property type="entry name" value="TA_antitoxin_MntA"/>
</dbReference>
<gene>
    <name evidence="3" type="ORF">DEACI_1710</name>
    <name evidence="2" type="ORF">DEACI_3283</name>
</gene>
<evidence type="ECO:0000313" key="4">
    <source>
        <dbReference type="Proteomes" id="UP001071230"/>
    </source>
</evidence>
<keyword evidence="3" id="KW-0418">Kinase</keyword>
<dbReference type="AlphaFoldDB" id="A0A8S0WQG4"/>
<dbReference type="EMBL" id="CDGJ01000048">
    <property type="protein sequence ID" value="CEJ07249.1"/>
    <property type="molecule type" value="Genomic_DNA"/>
</dbReference>
<dbReference type="PANTHER" id="PTHR43852">
    <property type="entry name" value="NUCLEOTIDYLTRANSFERASE"/>
    <property type="match status" value="1"/>
</dbReference>
<dbReference type="InterPro" id="IPR041633">
    <property type="entry name" value="Polbeta"/>
</dbReference>
<feature type="domain" description="Polymerase beta nucleotidyltransferase" evidence="1">
    <location>
        <begin position="11"/>
        <end position="98"/>
    </location>
</feature>
<dbReference type="PANTHER" id="PTHR43852:SF2">
    <property type="entry name" value="PROTEIN ADENYLYLTRANSFERASE MNTA"/>
    <property type="match status" value="1"/>
</dbReference>
<dbReference type="RefSeq" id="WP_240985943.1">
    <property type="nucleotide sequence ID" value="NZ_CDGJ01000048.1"/>
</dbReference>
<dbReference type="KEGG" id="aacx:DEACI_3283"/>
<evidence type="ECO:0000313" key="3">
    <source>
        <dbReference type="EMBL" id="CEJ07249.1"/>
    </source>
</evidence>
<reference evidence="3" key="1">
    <citation type="submission" date="2014-11" db="EMBL/GenBank/DDBJ databases">
        <authorList>
            <person name="Hornung B.V."/>
        </authorList>
    </citation>
    <scope>NUCLEOTIDE SEQUENCE</scope>
    <source>
        <strain evidence="3">INE</strain>
    </source>
</reference>
<keyword evidence="4" id="KW-1185">Reference proteome</keyword>